<comment type="caution">
    <text evidence="2">The sequence shown here is derived from an EMBL/GenBank/DDBJ whole genome shotgun (WGS) entry which is preliminary data.</text>
</comment>
<feature type="domain" description="Glycosyl transferase family 1" evidence="1">
    <location>
        <begin position="191"/>
        <end position="352"/>
    </location>
</feature>
<dbReference type="Pfam" id="PF00534">
    <property type="entry name" value="Glycos_transf_1"/>
    <property type="match status" value="1"/>
</dbReference>
<evidence type="ECO:0000313" key="2">
    <source>
        <dbReference type="EMBL" id="KPL74487.1"/>
    </source>
</evidence>
<dbReference type="SUPFAM" id="SSF53756">
    <property type="entry name" value="UDP-Glycosyltransferase/glycogen phosphorylase"/>
    <property type="match status" value="1"/>
</dbReference>
<dbReference type="STRING" id="360411.AC812_11820"/>
<protein>
    <recommendedName>
        <fullName evidence="1">Glycosyl transferase family 1 domain-containing protein</fullName>
    </recommendedName>
</protein>
<evidence type="ECO:0000259" key="1">
    <source>
        <dbReference type="Pfam" id="PF00534"/>
    </source>
</evidence>
<keyword evidence="3" id="KW-1185">Reference proteome</keyword>
<dbReference type="GO" id="GO:0016757">
    <property type="term" value="F:glycosyltransferase activity"/>
    <property type="evidence" value="ECO:0007669"/>
    <property type="project" value="InterPro"/>
</dbReference>
<reference evidence="2 3" key="1">
    <citation type="submission" date="2015-07" db="EMBL/GenBank/DDBJ databases">
        <title>Draft genome of Bellilinea caldifistulae DSM 17877.</title>
        <authorList>
            <person name="Hemp J."/>
            <person name="Ward L.M."/>
            <person name="Pace L.A."/>
            <person name="Fischer W.W."/>
        </authorList>
    </citation>
    <scope>NUCLEOTIDE SEQUENCE [LARGE SCALE GENOMIC DNA]</scope>
    <source>
        <strain evidence="2 3">GOMI-1</strain>
    </source>
</reference>
<dbReference type="OrthoDB" id="9806653at2"/>
<evidence type="ECO:0000313" key="3">
    <source>
        <dbReference type="Proteomes" id="UP000050514"/>
    </source>
</evidence>
<dbReference type="InterPro" id="IPR001296">
    <property type="entry name" value="Glyco_trans_1"/>
</dbReference>
<dbReference type="EMBL" id="LGHJ01000017">
    <property type="protein sequence ID" value="KPL74487.1"/>
    <property type="molecule type" value="Genomic_DNA"/>
</dbReference>
<proteinExistence type="predicted"/>
<dbReference type="CDD" id="cd03801">
    <property type="entry name" value="GT4_PimA-like"/>
    <property type="match status" value="1"/>
</dbReference>
<dbReference type="PANTHER" id="PTHR12526">
    <property type="entry name" value="GLYCOSYLTRANSFERASE"/>
    <property type="match status" value="1"/>
</dbReference>
<dbReference type="RefSeq" id="WP_061918714.1">
    <property type="nucleotide sequence ID" value="NZ_DF967971.1"/>
</dbReference>
<dbReference type="Proteomes" id="UP000050514">
    <property type="component" value="Unassembled WGS sequence"/>
</dbReference>
<dbReference type="AlphaFoldDB" id="A0A0P6XHU0"/>
<sequence length="381" mass="43072">MKKAEPASKLSVMLAGHLHPPVGGISAYFAALLSSSLPQQVELHFVQTTSPQRPFHQAGKFTFPNLLTALTDCYQFTQAVFSVRPQIVHIATAFGWSFIKHSFCVLIAKAAGCRVLLHPHCSFAAMYSNHSSIWKFIFRFLIRFPDAVLILSSEWMQLREICPACKTYLLHNAIDLRPYLPLANDRITQPHTSSPTQILFLGHIGKAKGSFVLVETARILKKKGEVFFIHLVGSELTKGEIVYLQKVIEENQMEEVIQIHPPAFEEQKFEFFRQADVFVYPSFHEGIPMAVIEAMACGLPVVATRVGGLPDLIQEDVNGFLVPPGRPDALADKIALLIRDVPLRQKMQRESYRLAQNQFEIEQHVEKLVRIYRTLLQTNQQ</sequence>
<name>A0A0P6XHU0_9CHLR</name>
<organism evidence="2 3">
    <name type="scientific">Bellilinea caldifistulae</name>
    <dbReference type="NCBI Taxonomy" id="360411"/>
    <lineage>
        <taxon>Bacteria</taxon>
        <taxon>Bacillati</taxon>
        <taxon>Chloroflexota</taxon>
        <taxon>Anaerolineae</taxon>
        <taxon>Anaerolineales</taxon>
        <taxon>Anaerolineaceae</taxon>
        <taxon>Bellilinea</taxon>
    </lineage>
</organism>
<accession>A0A0P6XHU0</accession>
<gene>
    <name evidence="2" type="ORF">AC812_11820</name>
</gene>
<dbReference type="Gene3D" id="3.40.50.2000">
    <property type="entry name" value="Glycogen Phosphorylase B"/>
    <property type="match status" value="2"/>
</dbReference>